<comment type="catalytic activity">
    <reaction evidence="1">
        <text>ATP + protein L-histidine = ADP + protein N-phospho-L-histidine.</text>
        <dbReference type="EC" id="2.7.13.3"/>
    </reaction>
</comment>
<keyword evidence="4" id="KW-1003">Cell membrane</keyword>
<dbReference type="SMART" id="SM00304">
    <property type="entry name" value="HAMP"/>
    <property type="match status" value="1"/>
</dbReference>
<dbReference type="PRINTS" id="PR00344">
    <property type="entry name" value="BCTRLSENSOR"/>
</dbReference>
<evidence type="ECO:0000259" key="21">
    <source>
        <dbReference type="PROSITE" id="PS50885"/>
    </source>
</evidence>
<keyword evidence="12 18" id="KW-1133">Transmembrane helix</keyword>
<dbReference type="Gene3D" id="6.10.340.10">
    <property type="match status" value="1"/>
</dbReference>
<evidence type="ECO:0000259" key="22">
    <source>
        <dbReference type="PROSITE" id="PS50894"/>
    </source>
</evidence>
<dbReference type="GO" id="GO:0005886">
    <property type="term" value="C:plasma membrane"/>
    <property type="evidence" value="ECO:0007669"/>
    <property type="project" value="UniProtKB-SubCell"/>
</dbReference>
<dbReference type="SUPFAM" id="SSF52172">
    <property type="entry name" value="CheY-like"/>
    <property type="match status" value="1"/>
</dbReference>
<dbReference type="PROSITE" id="PS50109">
    <property type="entry name" value="HIS_KIN"/>
    <property type="match status" value="1"/>
</dbReference>
<dbReference type="PROSITE" id="PS50894">
    <property type="entry name" value="HPT"/>
    <property type="match status" value="1"/>
</dbReference>
<dbReference type="FunFam" id="1.10.287.130:FF:000003">
    <property type="entry name" value="Histidine kinase"/>
    <property type="match status" value="1"/>
</dbReference>
<dbReference type="Pfam" id="PF01627">
    <property type="entry name" value="Hpt"/>
    <property type="match status" value="1"/>
</dbReference>
<sequence length="939" mass="104152">MDITRTIKRRSLRIALLPTALLTLVLTVLLTGLYVHQLGKLSVDRGYHLSRLLAQLTYQSMHNRLLLQSVVQTSVSDGDIRAVRVFDLNRNPLIHAGNSFSLTAQLEPNKFGLDANHQVLTDSTLFVVPIHADHDSFAPFGWLAVEISNDDYTLLEYQTLLLALVLGLAAALAGGAMALVYGQQVAGALSNLKRGLQQLENGALNTRLEASSLPEINDLVTAFNNLSLGLKESREDIQRNMDQSIEDLRETLETIEIQNIELDLARKEAVEASRVKSDFLANTSHEIRTPLNGIIGFTSLLLKTPLNDQQKEYMRTIQHSSQGLLTIINDVLDFSKIESGRLQLDYVPMQLRQVIEEAMQIMAPAAHEKNIQLILLMDGNLPTHLLGDPLRLKQVLTNLVSNAIKFSHGGNVIIRTALKQLEETQVDVGITVEDSGVGVSDQDRSKLFQAFSQADSSNSRKHGGTGLGLAVSKGLIKRMHGEIGVKNSDTGGALFWFTAQFGIEQESYDQQSQHLLANCHFGMLSSNGQLCAQVKEIVGAESGKVIIIKSTPELLSLVKQQTQVNMPIEAIFYDIEPQQERQLDFEQLNDLINQLKHHFSCKTFLLGTPNARRVVEHNLPQHEGTFLEKPMTQARLLNAIRQDLAQDKEETRIGGQTANYENKPRILAVDDNPANLQLVGELLSGLGMEVTLASDGKQATDIADKQIFDMVFMDLQMPIMDGIEATKIIRSREHGKRRTPIVALTAHAMAEQKSQLLLAGMDDYLSKPVSEAQLAHVINRWLKARSIQVDWRPKLQHSTAQPIASNAASAPSPLSKRVVDVQESLRLANNKPNLARDMLNMLLDTLAEDQQSMQSSFKAKDYKSLETTVHRLHGGCCYCGVSRLRSAAHQLDKSLQAKDTSQLSEQMEHLDIEINALLEWSESHDVDALFAEDEATMSN</sequence>
<dbReference type="InterPro" id="IPR008207">
    <property type="entry name" value="Sig_transdc_His_kin_Hpt_dom"/>
</dbReference>
<dbReference type="InterPro" id="IPR003661">
    <property type="entry name" value="HisK_dim/P_dom"/>
</dbReference>
<dbReference type="InterPro" id="IPR001789">
    <property type="entry name" value="Sig_transdc_resp-reg_receiver"/>
</dbReference>
<reference evidence="23 24" key="1">
    <citation type="submission" date="2020-08" db="EMBL/GenBank/DDBJ databases">
        <title>Genomic Encyclopedia of Type Strains, Phase III (KMG-III): the genomes of soil and plant-associated and newly described type strains.</title>
        <authorList>
            <person name="Whitman W."/>
        </authorList>
    </citation>
    <scope>NUCLEOTIDE SEQUENCE [LARGE SCALE GENOMIC DNA]</scope>
    <source>
        <strain evidence="23 24">CECT 8571</strain>
    </source>
</reference>
<evidence type="ECO:0000256" key="7">
    <source>
        <dbReference type="ARBA" id="ARBA00022679"/>
    </source>
</evidence>
<dbReference type="PROSITE" id="PS50110">
    <property type="entry name" value="RESPONSE_REGULATORY"/>
    <property type="match status" value="1"/>
</dbReference>
<dbReference type="InterPro" id="IPR036097">
    <property type="entry name" value="HisK_dim/P_sf"/>
</dbReference>
<evidence type="ECO:0000256" key="1">
    <source>
        <dbReference type="ARBA" id="ARBA00000085"/>
    </source>
</evidence>
<proteinExistence type="predicted"/>
<dbReference type="RefSeq" id="WP_183909766.1">
    <property type="nucleotide sequence ID" value="NZ_JACHXZ010000002.1"/>
</dbReference>
<accession>A0A839UK98</accession>
<dbReference type="SMART" id="SM00388">
    <property type="entry name" value="HisKA"/>
    <property type="match status" value="1"/>
</dbReference>
<dbReference type="AlphaFoldDB" id="A0A839UK98"/>
<keyword evidence="24" id="KW-1185">Reference proteome</keyword>
<dbReference type="EC" id="2.7.13.3" evidence="3"/>
<dbReference type="CDD" id="cd00088">
    <property type="entry name" value="HPT"/>
    <property type="match status" value="1"/>
</dbReference>
<evidence type="ECO:0000256" key="2">
    <source>
        <dbReference type="ARBA" id="ARBA00004429"/>
    </source>
</evidence>
<dbReference type="Pfam" id="PF02518">
    <property type="entry name" value="HATPase_c"/>
    <property type="match status" value="1"/>
</dbReference>
<dbReference type="PANTHER" id="PTHR45339">
    <property type="entry name" value="HYBRID SIGNAL TRANSDUCTION HISTIDINE KINASE J"/>
    <property type="match status" value="1"/>
</dbReference>
<feature type="domain" description="HPt" evidence="22">
    <location>
        <begin position="831"/>
        <end position="932"/>
    </location>
</feature>
<comment type="subcellular location">
    <subcellularLocation>
        <location evidence="2">Cell inner membrane</location>
        <topology evidence="2">Multi-pass membrane protein</topology>
    </subcellularLocation>
</comment>
<evidence type="ECO:0000256" key="6">
    <source>
        <dbReference type="ARBA" id="ARBA00022553"/>
    </source>
</evidence>
<dbReference type="InterPro" id="IPR003660">
    <property type="entry name" value="HAMP_dom"/>
</dbReference>
<dbReference type="CDD" id="cd16922">
    <property type="entry name" value="HATPase_EvgS-ArcB-TorS-like"/>
    <property type="match status" value="1"/>
</dbReference>
<organism evidence="23 24">
    <name type="scientific">Simiduia aestuariiviva</name>
    <dbReference type="NCBI Taxonomy" id="1510459"/>
    <lineage>
        <taxon>Bacteria</taxon>
        <taxon>Pseudomonadati</taxon>
        <taxon>Pseudomonadota</taxon>
        <taxon>Gammaproteobacteria</taxon>
        <taxon>Cellvibrionales</taxon>
        <taxon>Cellvibrionaceae</taxon>
        <taxon>Simiduia</taxon>
    </lineage>
</organism>
<keyword evidence="11" id="KW-0067">ATP-binding</keyword>
<keyword evidence="8 18" id="KW-0812">Transmembrane</keyword>
<feature type="domain" description="HAMP" evidence="21">
    <location>
        <begin position="183"/>
        <end position="235"/>
    </location>
</feature>
<dbReference type="CDD" id="cd00082">
    <property type="entry name" value="HisKA"/>
    <property type="match status" value="1"/>
</dbReference>
<dbReference type="PANTHER" id="PTHR45339:SF1">
    <property type="entry name" value="HYBRID SIGNAL TRANSDUCTION HISTIDINE KINASE J"/>
    <property type="match status" value="1"/>
</dbReference>
<evidence type="ECO:0000256" key="4">
    <source>
        <dbReference type="ARBA" id="ARBA00022475"/>
    </source>
</evidence>
<dbReference type="SMART" id="SM00448">
    <property type="entry name" value="REC"/>
    <property type="match status" value="1"/>
</dbReference>
<evidence type="ECO:0000259" key="19">
    <source>
        <dbReference type="PROSITE" id="PS50109"/>
    </source>
</evidence>
<dbReference type="Pfam" id="PF00072">
    <property type="entry name" value="Response_reg"/>
    <property type="match status" value="1"/>
</dbReference>
<dbReference type="FunFam" id="3.30.565.10:FF:000010">
    <property type="entry name" value="Sensor histidine kinase RcsC"/>
    <property type="match status" value="1"/>
</dbReference>
<evidence type="ECO:0000256" key="3">
    <source>
        <dbReference type="ARBA" id="ARBA00012438"/>
    </source>
</evidence>
<dbReference type="InterPro" id="IPR019247">
    <property type="entry name" value="Histidine_kinase_BarA_N"/>
</dbReference>
<dbReference type="EMBL" id="JACHXZ010000002">
    <property type="protein sequence ID" value="MBB3168272.1"/>
    <property type="molecule type" value="Genomic_DNA"/>
</dbReference>
<evidence type="ECO:0000256" key="5">
    <source>
        <dbReference type="ARBA" id="ARBA00022519"/>
    </source>
</evidence>
<evidence type="ECO:0000256" key="10">
    <source>
        <dbReference type="ARBA" id="ARBA00022777"/>
    </source>
</evidence>
<evidence type="ECO:0000256" key="8">
    <source>
        <dbReference type="ARBA" id="ARBA00022692"/>
    </source>
</evidence>
<protein>
    <recommendedName>
        <fullName evidence="3">histidine kinase</fullName>
        <ecNumber evidence="3">2.7.13.3</ecNumber>
    </recommendedName>
</protein>
<keyword evidence="9" id="KW-0547">Nucleotide-binding</keyword>
<dbReference type="InterPro" id="IPR004358">
    <property type="entry name" value="Sig_transdc_His_kin-like_C"/>
</dbReference>
<evidence type="ECO:0000256" key="16">
    <source>
        <dbReference type="PROSITE-ProRule" id="PRU00169"/>
    </source>
</evidence>
<dbReference type="Pfam" id="PF09984">
    <property type="entry name" value="sCache_4"/>
    <property type="match status" value="1"/>
</dbReference>
<dbReference type="InterPro" id="IPR005467">
    <property type="entry name" value="His_kinase_dom"/>
</dbReference>
<comment type="caution">
    <text evidence="23">The sequence shown here is derived from an EMBL/GenBank/DDBJ whole genome shotgun (WGS) entry which is preliminary data.</text>
</comment>
<dbReference type="Gene3D" id="3.40.50.2300">
    <property type="match status" value="1"/>
</dbReference>
<dbReference type="PROSITE" id="PS50885">
    <property type="entry name" value="HAMP"/>
    <property type="match status" value="1"/>
</dbReference>
<dbReference type="Proteomes" id="UP000559987">
    <property type="component" value="Unassembled WGS sequence"/>
</dbReference>
<evidence type="ECO:0000256" key="14">
    <source>
        <dbReference type="ARBA" id="ARBA00023136"/>
    </source>
</evidence>
<dbReference type="SUPFAM" id="SSF55874">
    <property type="entry name" value="ATPase domain of HSP90 chaperone/DNA topoisomerase II/histidine kinase"/>
    <property type="match status" value="1"/>
</dbReference>
<name>A0A839UK98_9GAMM</name>
<dbReference type="Gene3D" id="3.30.565.10">
    <property type="entry name" value="Histidine kinase-like ATPase, C-terminal domain"/>
    <property type="match status" value="1"/>
</dbReference>
<dbReference type="SUPFAM" id="SSF47226">
    <property type="entry name" value="Histidine-containing phosphotransfer domain, HPT domain"/>
    <property type="match status" value="1"/>
</dbReference>
<dbReference type="InterPro" id="IPR036890">
    <property type="entry name" value="HATPase_C_sf"/>
</dbReference>
<keyword evidence="10 23" id="KW-0418">Kinase</keyword>
<keyword evidence="5" id="KW-0997">Cell inner membrane</keyword>
<dbReference type="InterPro" id="IPR011006">
    <property type="entry name" value="CheY-like_superfamily"/>
</dbReference>
<feature type="domain" description="Response regulatory" evidence="20">
    <location>
        <begin position="665"/>
        <end position="782"/>
    </location>
</feature>
<evidence type="ECO:0000259" key="20">
    <source>
        <dbReference type="PROSITE" id="PS50110"/>
    </source>
</evidence>
<dbReference type="Gene3D" id="1.20.120.160">
    <property type="entry name" value="HPT domain"/>
    <property type="match status" value="1"/>
</dbReference>
<feature type="domain" description="Histidine kinase" evidence="19">
    <location>
        <begin position="282"/>
        <end position="503"/>
    </location>
</feature>
<dbReference type="InterPro" id="IPR003594">
    <property type="entry name" value="HATPase_dom"/>
</dbReference>
<evidence type="ECO:0000256" key="18">
    <source>
        <dbReference type="SAM" id="Phobius"/>
    </source>
</evidence>
<dbReference type="SMART" id="SM00073">
    <property type="entry name" value="HPT"/>
    <property type="match status" value="1"/>
</dbReference>
<keyword evidence="6 16" id="KW-0597">Phosphoprotein</keyword>
<evidence type="ECO:0000256" key="17">
    <source>
        <dbReference type="SAM" id="Coils"/>
    </source>
</evidence>
<keyword evidence="17" id="KW-0175">Coiled coil</keyword>
<keyword evidence="7 23" id="KW-0808">Transferase</keyword>
<evidence type="ECO:0000256" key="15">
    <source>
        <dbReference type="PROSITE-ProRule" id="PRU00110"/>
    </source>
</evidence>
<dbReference type="GO" id="GO:0005524">
    <property type="term" value="F:ATP binding"/>
    <property type="evidence" value="ECO:0007669"/>
    <property type="project" value="UniProtKB-KW"/>
</dbReference>
<feature type="modified residue" description="Phosphohistidine" evidence="15">
    <location>
        <position position="870"/>
    </location>
</feature>
<dbReference type="GO" id="GO:0000155">
    <property type="term" value="F:phosphorelay sensor kinase activity"/>
    <property type="evidence" value="ECO:0007669"/>
    <property type="project" value="InterPro"/>
</dbReference>
<keyword evidence="13" id="KW-0902">Two-component regulatory system</keyword>
<dbReference type="Gene3D" id="1.10.287.130">
    <property type="match status" value="1"/>
</dbReference>
<dbReference type="Pfam" id="PF00512">
    <property type="entry name" value="HisKA"/>
    <property type="match status" value="1"/>
</dbReference>
<evidence type="ECO:0000256" key="12">
    <source>
        <dbReference type="ARBA" id="ARBA00022989"/>
    </source>
</evidence>
<evidence type="ECO:0000313" key="23">
    <source>
        <dbReference type="EMBL" id="MBB3168272.1"/>
    </source>
</evidence>
<gene>
    <name evidence="23" type="ORF">FHS30_001456</name>
</gene>
<evidence type="ECO:0000256" key="11">
    <source>
        <dbReference type="ARBA" id="ARBA00022840"/>
    </source>
</evidence>
<evidence type="ECO:0000313" key="24">
    <source>
        <dbReference type="Proteomes" id="UP000559987"/>
    </source>
</evidence>
<dbReference type="SUPFAM" id="SSF47384">
    <property type="entry name" value="Homodimeric domain of signal transducing histidine kinase"/>
    <property type="match status" value="1"/>
</dbReference>
<feature type="transmembrane region" description="Helical" evidence="18">
    <location>
        <begin position="12"/>
        <end position="35"/>
    </location>
</feature>
<keyword evidence="14 18" id="KW-0472">Membrane</keyword>
<dbReference type="SMART" id="SM00387">
    <property type="entry name" value="HATPase_c"/>
    <property type="match status" value="1"/>
</dbReference>
<evidence type="ECO:0000256" key="9">
    <source>
        <dbReference type="ARBA" id="ARBA00022741"/>
    </source>
</evidence>
<dbReference type="InterPro" id="IPR036641">
    <property type="entry name" value="HPT_dom_sf"/>
</dbReference>
<feature type="modified residue" description="4-aspartylphosphate" evidence="16">
    <location>
        <position position="714"/>
    </location>
</feature>
<evidence type="ECO:0000256" key="13">
    <source>
        <dbReference type="ARBA" id="ARBA00023012"/>
    </source>
</evidence>
<dbReference type="CDD" id="cd17546">
    <property type="entry name" value="REC_hyHK_CKI1_RcsC-like"/>
    <property type="match status" value="1"/>
</dbReference>
<feature type="coiled-coil region" evidence="17">
    <location>
        <begin position="234"/>
        <end position="268"/>
    </location>
</feature>